<dbReference type="EMBL" id="CAKMRJ010005634">
    <property type="protein sequence ID" value="CAH1450089.1"/>
    <property type="molecule type" value="Genomic_DNA"/>
</dbReference>
<feature type="transmembrane region" description="Helical" evidence="1">
    <location>
        <begin position="45"/>
        <end position="69"/>
    </location>
</feature>
<sequence length="170" mass="18854">MATSVHVDPSTENEDPVGIDTVGTKVITLVPPSSSASNFASFIDVYFSLFLFPFILLCCILLLRVYFAVYATITITGKNATMPTLVSLADSLPQFQHPFIVTSVPPSPFQTEVATDEEALDKARACLMEGIYLLNEVFIRTKARSDELSKCQVDFNEALRELKQLWVLPE</sequence>
<evidence type="ECO:0008006" key="4">
    <source>
        <dbReference type="Google" id="ProtNLM"/>
    </source>
</evidence>
<name>A0AAU9PIR6_9ASTR</name>
<gene>
    <name evidence="2" type="ORF">LVIROSA_LOCUS35529</name>
</gene>
<protein>
    <recommendedName>
        <fullName evidence="4">Mediator of RNA polymerase II transcription subunit 21</fullName>
    </recommendedName>
</protein>
<evidence type="ECO:0000313" key="2">
    <source>
        <dbReference type="EMBL" id="CAH1450089.1"/>
    </source>
</evidence>
<comment type="caution">
    <text evidence="2">The sequence shown here is derived from an EMBL/GenBank/DDBJ whole genome shotgun (WGS) entry which is preliminary data.</text>
</comment>
<keyword evidence="1" id="KW-0472">Membrane</keyword>
<accession>A0AAU9PIR6</accession>
<organism evidence="2 3">
    <name type="scientific">Lactuca virosa</name>
    <dbReference type="NCBI Taxonomy" id="75947"/>
    <lineage>
        <taxon>Eukaryota</taxon>
        <taxon>Viridiplantae</taxon>
        <taxon>Streptophyta</taxon>
        <taxon>Embryophyta</taxon>
        <taxon>Tracheophyta</taxon>
        <taxon>Spermatophyta</taxon>
        <taxon>Magnoliopsida</taxon>
        <taxon>eudicotyledons</taxon>
        <taxon>Gunneridae</taxon>
        <taxon>Pentapetalae</taxon>
        <taxon>asterids</taxon>
        <taxon>campanulids</taxon>
        <taxon>Asterales</taxon>
        <taxon>Asteraceae</taxon>
        <taxon>Cichorioideae</taxon>
        <taxon>Cichorieae</taxon>
        <taxon>Lactucinae</taxon>
        <taxon>Lactuca</taxon>
    </lineage>
</organism>
<proteinExistence type="predicted"/>
<dbReference type="AlphaFoldDB" id="A0AAU9PIR6"/>
<keyword evidence="1" id="KW-1133">Transmembrane helix</keyword>
<reference evidence="2 3" key="1">
    <citation type="submission" date="2022-01" db="EMBL/GenBank/DDBJ databases">
        <authorList>
            <person name="Xiong W."/>
            <person name="Schranz E."/>
        </authorList>
    </citation>
    <scope>NUCLEOTIDE SEQUENCE [LARGE SCALE GENOMIC DNA]</scope>
</reference>
<keyword evidence="1" id="KW-0812">Transmembrane</keyword>
<dbReference type="Proteomes" id="UP001157418">
    <property type="component" value="Unassembled WGS sequence"/>
</dbReference>
<evidence type="ECO:0000256" key="1">
    <source>
        <dbReference type="SAM" id="Phobius"/>
    </source>
</evidence>
<keyword evidence="3" id="KW-1185">Reference proteome</keyword>
<evidence type="ECO:0000313" key="3">
    <source>
        <dbReference type="Proteomes" id="UP001157418"/>
    </source>
</evidence>